<reference evidence="5 6" key="1">
    <citation type="submission" date="2020-08" db="EMBL/GenBank/DDBJ databases">
        <title>Genomic Encyclopedia of Type Strains, Phase IV (KMG-IV): sequencing the most valuable type-strain genomes for metagenomic binning, comparative biology and taxonomic classification.</title>
        <authorList>
            <person name="Goeker M."/>
        </authorList>
    </citation>
    <scope>NUCLEOTIDE SEQUENCE [LARGE SCALE GENOMIC DNA]</scope>
    <source>
        <strain evidence="5 6">DSM 103526</strain>
    </source>
</reference>
<evidence type="ECO:0000256" key="2">
    <source>
        <dbReference type="SAM" id="MobiDB-lite"/>
    </source>
</evidence>
<dbReference type="Pfam" id="PF00395">
    <property type="entry name" value="SLH"/>
    <property type="match status" value="3"/>
</dbReference>
<evidence type="ECO:0000313" key="5">
    <source>
        <dbReference type="EMBL" id="MBB6215595.1"/>
    </source>
</evidence>
<feature type="domain" description="SLH" evidence="4">
    <location>
        <begin position="364"/>
        <end position="427"/>
    </location>
</feature>
<evidence type="ECO:0000259" key="4">
    <source>
        <dbReference type="PROSITE" id="PS51272"/>
    </source>
</evidence>
<sequence>MKKSILYCMIFLIAIMPMGVWAAPPEFSGGVNNEYAYEEVVFISGEPIKFVGSFSVSEKDKDDTKTSTYKFSKLKPEDKSIDAELTKTITYVTTYMNRNDKGQTIAQTEVEKYSESLKVGQDKYELKDYQFSKSDIIDNRPASDFFSGNMKGRKYYTINKDEGEVVVEISGGTAAYENFWGNTETQMIDYVINSKRTIKEEDSEDTDDVSWQGTVTAHISDSQTKSLKYSGNDANYSSFYGGHVRVTNRAMVSRYEYNLPRFDDDGTLDGKKRDRDTIQLSKEMVPKVERLIVPKFRDLNGHWAQESIEKLYSLDVFDEQSSFFSPNIPFTRGEFTKGIIRACDIRTSTEGQKTTSRSRRQPPEESPFKDVAVADKNYQYIKSGLEKQIISGVSATEFKPDEPLTRAQAITILIRALGFENKAPNPGYYTSFSDDRSIPNWARDSVYVARELDLISGDEYNRVNPNKVVTRAEAASMLVRFLEFMEKDLQRDYRENIIQFN</sequence>
<feature type="compositionally biased region" description="Polar residues" evidence="2">
    <location>
        <begin position="346"/>
        <end position="355"/>
    </location>
</feature>
<keyword evidence="3" id="KW-0732">Signal</keyword>
<dbReference type="AlphaFoldDB" id="A0A841KZN5"/>
<feature type="domain" description="SLH" evidence="4">
    <location>
        <begin position="429"/>
        <end position="492"/>
    </location>
</feature>
<dbReference type="PROSITE" id="PS51272">
    <property type="entry name" value="SLH"/>
    <property type="match status" value="3"/>
</dbReference>
<feature type="chain" id="PRO_5032600331" description="SLH domain-containing protein" evidence="3">
    <location>
        <begin position="23"/>
        <end position="501"/>
    </location>
</feature>
<dbReference type="InterPro" id="IPR001119">
    <property type="entry name" value="SLH_dom"/>
</dbReference>
<dbReference type="EMBL" id="JACHEN010000008">
    <property type="protein sequence ID" value="MBB6215595.1"/>
    <property type="molecule type" value="Genomic_DNA"/>
</dbReference>
<evidence type="ECO:0000256" key="1">
    <source>
        <dbReference type="ARBA" id="ARBA00022737"/>
    </source>
</evidence>
<comment type="caution">
    <text evidence="5">The sequence shown here is derived from an EMBL/GenBank/DDBJ whole genome shotgun (WGS) entry which is preliminary data.</text>
</comment>
<accession>A0A841KZN5</accession>
<evidence type="ECO:0000256" key="3">
    <source>
        <dbReference type="SAM" id="SignalP"/>
    </source>
</evidence>
<feature type="region of interest" description="Disordered" evidence="2">
    <location>
        <begin position="346"/>
        <end position="368"/>
    </location>
</feature>
<gene>
    <name evidence="5" type="ORF">HNQ80_001684</name>
</gene>
<name>A0A841KZN5_9FIRM</name>
<organism evidence="5 6">
    <name type="scientific">Anaerosolibacter carboniphilus</name>
    <dbReference type="NCBI Taxonomy" id="1417629"/>
    <lineage>
        <taxon>Bacteria</taxon>
        <taxon>Bacillati</taxon>
        <taxon>Bacillota</taxon>
        <taxon>Clostridia</taxon>
        <taxon>Peptostreptococcales</taxon>
        <taxon>Thermotaleaceae</taxon>
        <taxon>Anaerosolibacter</taxon>
    </lineage>
</organism>
<feature type="domain" description="SLH" evidence="4">
    <location>
        <begin position="291"/>
        <end position="353"/>
    </location>
</feature>
<protein>
    <recommendedName>
        <fullName evidence="4">SLH domain-containing protein</fullName>
    </recommendedName>
</protein>
<keyword evidence="1" id="KW-0677">Repeat</keyword>
<evidence type="ECO:0000313" key="6">
    <source>
        <dbReference type="Proteomes" id="UP000579281"/>
    </source>
</evidence>
<keyword evidence="6" id="KW-1185">Reference proteome</keyword>
<dbReference type="Proteomes" id="UP000579281">
    <property type="component" value="Unassembled WGS sequence"/>
</dbReference>
<feature type="signal peptide" evidence="3">
    <location>
        <begin position="1"/>
        <end position="22"/>
    </location>
</feature>
<proteinExistence type="predicted"/>
<dbReference type="RefSeq" id="WP_330602802.1">
    <property type="nucleotide sequence ID" value="NZ_JACHEN010000008.1"/>
</dbReference>